<protein>
    <recommendedName>
        <fullName evidence="5">FtsK domain-containing protein</fullName>
    </recommendedName>
</protein>
<proteinExistence type="predicted"/>
<dbReference type="RefSeq" id="WP_343957373.1">
    <property type="nucleotide sequence ID" value="NZ_BAAAMN010000028.1"/>
</dbReference>
<dbReference type="InterPro" id="IPR003593">
    <property type="entry name" value="AAA+_ATPase"/>
</dbReference>
<sequence length="1119" mass="123590">MKQQNNLAIPILIVTAVLSVIAQFAGLPGGVFAWLGLMIAGFNYQLPAFKAAEKNEEHVVRAQLRQKFWRTLATKSIWPPKGWSAPQVPEGANFKKILSTYLAACLKLLYSAFFAIIAGLIVGTMPQLHVDGVQRFVTGQLGVDHSIVDTFHLLNAIAVTLTLLALSYAKRMSIDPQDISPGTRLTDAVTVAKKSPHLIIAPAALGGIAAIIVSPFAMEQSFWNTGLTLLLTVVSGLMAGTYPAARHQAMTHWRKVVEARHQWDERFKALKQDPPPRLLDIIEHGTQECPIVTYQFQSNVRIGGSDAALKMGDKIASTMGGSSSVALAPVEQMDASGNPRPGTVDALRFDILEIQDPEAVPSIADAETDSDTVETLLRVIFAQASDETAMRIMPLAHDPITTDDSEHQVFFVDFTGAPPSEIAGMLEPAAGRIGVEVLGDHRFNDFAGALYVGTFDGAKFMENSGLNDQKIEELLGEQWWNQRFADALKQGVNPPRPEWQTQSVQELAEGIEVEQLAFVMRNGMTIEKDFFPFESQIANALSAFPFVSLTGFHDPSASRPAERHRQAFTIRRASQPVPRSMEDIRPAQGSKAPEWVLADLVNKGFADAKLERPELINARPMSAPGSRSHLWQLRIRLYGGVTLADIRRKASQLRSVWSVEYLRVREDIEGVRIIAGTHPDRVELTKRAKQDIDAMEWEQIFTDAGIKSESGTMPQLISSETVEDNDKIEVKTFSLLGTGLSLESFTARRNKLESISANFFVQPQMAESRNPSEIELVISETDPMPFPALVDYDIVDQAEGGFPIATGLYGETIWWNPGTDPHVLFSGTTGSGKSITIQNIIYAALTQGMLVYVLDPTKGGADFMFAKDYVAGMTGDVYEAAAIMRHVYEQVGLRKQLVTEHGVEKLSNLPDDVRPPRVLLVLDEFTSLMEQEKPQPKSENPEAEMAREQLLRLNAQKQVIGELVGRIAREARSVEITLLLGTQRLSSKVLDSIPGAGDLKTNLARGILGQTTLADRQVALRNPYDAPNLGEKIAPGRGLWEPVTAAKASIIQSWYEPGEQPALREYLAERIEIWPPADRPEWQHHVHRPETLTEARHIEAEETQTVERDLGEMQLDLEF</sequence>
<dbReference type="SUPFAM" id="SSF52540">
    <property type="entry name" value="P-loop containing nucleoside triphosphate hydrolases"/>
    <property type="match status" value="1"/>
</dbReference>
<keyword evidence="1 3" id="KW-0547">Nucleotide-binding</keyword>
<evidence type="ECO:0000256" key="1">
    <source>
        <dbReference type="ARBA" id="ARBA00022741"/>
    </source>
</evidence>
<evidence type="ECO:0000256" key="4">
    <source>
        <dbReference type="SAM" id="Phobius"/>
    </source>
</evidence>
<dbReference type="EMBL" id="BAAAMN010000028">
    <property type="protein sequence ID" value="GAA2036312.1"/>
    <property type="molecule type" value="Genomic_DNA"/>
</dbReference>
<keyword evidence="4" id="KW-1133">Transmembrane helix</keyword>
<evidence type="ECO:0000313" key="6">
    <source>
        <dbReference type="EMBL" id="GAA2036312.1"/>
    </source>
</evidence>
<dbReference type="PANTHER" id="PTHR22683">
    <property type="entry name" value="SPORULATION PROTEIN RELATED"/>
    <property type="match status" value="1"/>
</dbReference>
<dbReference type="PANTHER" id="PTHR22683:SF1">
    <property type="entry name" value="TYPE VII SECRETION SYSTEM PROTEIN ESSC"/>
    <property type="match status" value="1"/>
</dbReference>
<organism evidence="6 7">
    <name type="scientific">Yaniella flava</name>
    <dbReference type="NCBI Taxonomy" id="287930"/>
    <lineage>
        <taxon>Bacteria</taxon>
        <taxon>Bacillati</taxon>
        <taxon>Actinomycetota</taxon>
        <taxon>Actinomycetes</taxon>
        <taxon>Micrococcales</taxon>
        <taxon>Micrococcaceae</taxon>
        <taxon>Yaniella</taxon>
    </lineage>
</organism>
<keyword evidence="2 3" id="KW-0067">ATP-binding</keyword>
<comment type="caution">
    <text evidence="6">The sequence shown here is derived from an EMBL/GenBank/DDBJ whole genome shotgun (WGS) entry which is preliminary data.</text>
</comment>
<feature type="transmembrane region" description="Helical" evidence="4">
    <location>
        <begin position="31"/>
        <end position="49"/>
    </location>
</feature>
<gene>
    <name evidence="6" type="ORF">GCM10009720_16080</name>
</gene>
<keyword evidence="7" id="KW-1185">Reference proteome</keyword>
<accession>A0ABN2UF55</accession>
<dbReference type="Gene3D" id="3.40.50.300">
    <property type="entry name" value="P-loop containing nucleotide triphosphate hydrolases"/>
    <property type="match status" value="1"/>
</dbReference>
<dbReference type="PROSITE" id="PS50901">
    <property type="entry name" value="FTSK"/>
    <property type="match status" value="1"/>
</dbReference>
<dbReference type="CDD" id="cd01127">
    <property type="entry name" value="TrwB_TraG_TraD_VirD4"/>
    <property type="match status" value="1"/>
</dbReference>
<feature type="binding site" evidence="3">
    <location>
        <begin position="827"/>
        <end position="834"/>
    </location>
    <ligand>
        <name>ATP</name>
        <dbReference type="ChEBI" id="CHEBI:30616"/>
    </ligand>
</feature>
<evidence type="ECO:0000259" key="5">
    <source>
        <dbReference type="PROSITE" id="PS50901"/>
    </source>
</evidence>
<evidence type="ECO:0000256" key="3">
    <source>
        <dbReference type="PROSITE-ProRule" id="PRU00289"/>
    </source>
</evidence>
<feature type="domain" description="FtsK" evidence="5">
    <location>
        <begin position="810"/>
        <end position="1018"/>
    </location>
</feature>
<feature type="transmembrane region" description="Helical" evidence="4">
    <location>
        <begin position="150"/>
        <end position="169"/>
    </location>
</feature>
<keyword evidence="4" id="KW-0812">Transmembrane</keyword>
<reference evidence="6 7" key="1">
    <citation type="journal article" date="2019" name="Int. J. Syst. Evol. Microbiol.">
        <title>The Global Catalogue of Microorganisms (GCM) 10K type strain sequencing project: providing services to taxonomists for standard genome sequencing and annotation.</title>
        <authorList>
            <consortium name="The Broad Institute Genomics Platform"/>
            <consortium name="The Broad Institute Genome Sequencing Center for Infectious Disease"/>
            <person name="Wu L."/>
            <person name="Ma J."/>
        </authorList>
    </citation>
    <scope>NUCLEOTIDE SEQUENCE [LARGE SCALE GENOMIC DNA]</scope>
    <source>
        <strain evidence="6 7">JCM 13595</strain>
    </source>
</reference>
<keyword evidence="4" id="KW-0472">Membrane</keyword>
<name>A0ABN2UF55_9MICC</name>
<dbReference type="Proteomes" id="UP001501461">
    <property type="component" value="Unassembled WGS sequence"/>
</dbReference>
<feature type="transmembrane region" description="Helical" evidence="4">
    <location>
        <begin position="198"/>
        <end position="217"/>
    </location>
</feature>
<feature type="transmembrane region" description="Helical" evidence="4">
    <location>
        <begin position="108"/>
        <end position="130"/>
    </location>
</feature>
<dbReference type="Pfam" id="PF01580">
    <property type="entry name" value="FtsK_SpoIIIE"/>
    <property type="match status" value="1"/>
</dbReference>
<evidence type="ECO:0000313" key="7">
    <source>
        <dbReference type="Proteomes" id="UP001501461"/>
    </source>
</evidence>
<feature type="transmembrane region" description="Helical" evidence="4">
    <location>
        <begin position="7"/>
        <end position="25"/>
    </location>
</feature>
<dbReference type="SMART" id="SM00382">
    <property type="entry name" value="AAA"/>
    <property type="match status" value="1"/>
</dbReference>
<dbReference type="InterPro" id="IPR050206">
    <property type="entry name" value="FtsK/SpoIIIE/SftA"/>
</dbReference>
<dbReference type="InterPro" id="IPR002543">
    <property type="entry name" value="FtsK_dom"/>
</dbReference>
<dbReference type="InterPro" id="IPR027417">
    <property type="entry name" value="P-loop_NTPase"/>
</dbReference>
<evidence type="ECO:0000256" key="2">
    <source>
        <dbReference type="ARBA" id="ARBA00022840"/>
    </source>
</evidence>